<accession>A0A8T0Q545</accession>
<comment type="caution">
    <text evidence="1">The sequence shown here is derived from an EMBL/GenBank/DDBJ whole genome shotgun (WGS) entry which is preliminary data.</text>
</comment>
<protein>
    <submittedName>
        <fullName evidence="1">Uncharacterized protein</fullName>
    </submittedName>
</protein>
<keyword evidence="2" id="KW-1185">Reference proteome</keyword>
<sequence>MCQRAVWYQRARRLQPPAMRVAPEKYKASSKRLQSSNRWNGGFLPFFYAHDFAVPTYNRFLVSFGAGDP</sequence>
<reference evidence="1" key="1">
    <citation type="submission" date="2020-05" db="EMBL/GenBank/DDBJ databases">
        <title>WGS assembly of Panicum virgatum.</title>
        <authorList>
            <person name="Lovell J.T."/>
            <person name="Jenkins J."/>
            <person name="Shu S."/>
            <person name="Juenger T.E."/>
            <person name="Schmutz J."/>
        </authorList>
    </citation>
    <scope>NUCLEOTIDE SEQUENCE</scope>
    <source>
        <strain evidence="1">AP13</strain>
    </source>
</reference>
<dbReference type="AlphaFoldDB" id="A0A8T0Q545"/>
<gene>
    <name evidence="1" type="ORF">PVAP13_7NG365350</name>
</gene>
<dbReference type="Proteomes" id="UP000823388">
    <property type="component" value="Chromosome 7N"/>
</dbReference>
<dbReference type="EMBL" id="CM029050">
    <property type="protein sequence ID" value="KAG2569000.1"/>
    <property type="molecule type" value="Genomic_DNA"/>
</dbReference>
<organism evidence="1 2">
    <name type="scientific">Panicum virgatum</name>
    <name type="common">Blackwell switchgrass</name>
    <dbReference type="NCBI Taxonomy" id="38727"/>
    <lineage>
        <taxon>Eukaryota</taxon>
        <taxon>Viridiplantae</taxon>
        <taxon>Streptophyta</taxon>
        <taxon>Embryophyta</taxon>
        <taxon>Tracheophyta</taxon>
        <taxon>Spermatophyta</taxon>
        <taxon>Magnoliopsida</taxon>
        <taxon>Liliopsida</taxon>
        <taxon>Poales</taxon>
        <taxon>Poaceae</taxon>
        <taxon>PACMAD clade</taxon>
        <taxon>Panicoideae</taxon>
        <taxon>Panicodae</taxon>
        <taxon>Paniceae</taxon>
        <taxon>Panicinae</taxon>
        <taxon>Panicum</taxon>
        <taxon>Panicum sect. Hiantes</taxon>
    </lineage>
</organism>
<evidence type="ECO:0000313" key="2">
    <source>
        <dbReference type="Proteomes" id="UP000823388"/>
    </source>
</evidence>
<proteinExistence type="predicted"/>
<name>A0A8T0Q545_PANVG</name>
<evidence type="ECO:0000313" key="1">
    <source>
        <dbReference type="EMBL" id="KAG2569000.1"/>
    </source>
</evidence>